<comment type="similarity">
    <text evidence="2">Belongs to the UPF0702 family.</text>
</comment>
<feature type="transmembrane region" description="Helical" evidence="7">
    <location>
        <begin position="12"/>
        <end position="31"/>
    </location>
</feature>
<protein>
    <submittedName>
        <fullName evidence="9">Uncharacterized membrane protein YcaP</fullName>
    </submittedName>
</protein>
<dbReference type="Proteomes" id="UP000219252">
    <property type="component" value="Unassembled WGS sequence"/>
</dbReference>
<dbReference type="Gene3D" id="3.30.240.20">
    <property type="entry name" value="bsu07140 like domains"/>
    <property type="match status" value="2"/>
</dbReference>
<keyword evidence="5 7" id="KW-1133">Transmembrane helix</keyword>
<comment type="subcellular location">
    <subcellularLocation>
        <location evidence="1">Cell membrane</location>
        <topology evidence="1">Multi-pass membrane protein</topology>
    </subcellularLocation>
</comment>
<dbReference type="OrthoDB" id="1899680at2"/>
<dbReference type="InterPro" id="IPR023090">
    <property type="entry name" value="UPF0702_alpha/beta_dom_sf"/>
</dbReference>
<evidence type="ECO:0000256" key="4">
    <source>
        <dbReference type="ARBA" id="ARBA00022692"/>
    </source>
</evidence>
<keyword evidence="3" id="KW-1003">Cell membrane</keyword>
<keyword evidence="6 7" id="KW-0472">Membrane</keyword>
<organism evidence="9 10">
    <name type="scientific">Ureibacillus acetophenoni</name>
    <dbReference type="NCBI Taxonomy" id="614649"/>
    <lineage>
        <taxon>Bacteria</taxon>
        <taxon>Bacillati</taxon>
        <taxon>Bacillota</taxon>
        <taxon>Bacilli</taxon>
        <taxon>Bacillales</taxon>
        <taxon>Caryophanaceae</taxon>
        <taxon>Ureibacillus</taxon>
    </lineage>
</organism>
<feature type="transmembrane region" description="Helical" evidence="7">
    <location>
        <begin position="67"/>
        <end position="89"/>
    </location>
</feature>
<evidence type="ECO:0000313" key="9">
    <source>
        <dbReference type="EMBL" id="SOC40722.1"/>
    </source>
</evidence>
<dbReference type="PANTHER" id="PTHR34582">
    <property type="entry name" value="UPF0702 TRANSMEMBRANE PROTEIN YCAP"/>
    <property type="match status" value="1"/>
</dbReference>
<evidence type="ECO:0000256" key="6">
    <source>
        <dbReference type="ARBA" id="ARBA00023136"/>
    </source>
</evidence>
<gene>
    <name evidence="9" type="ORF">SAMN05877842_108141</name>
</gene>
<name>A0A285UFY8_9BACL</name>
<reference evidence="10" key="1">
    <citation type="submission" date="2017-08" db="EMBL/GenBank/DDBJ databases">
        <authorList>
            <person name="Varghese N."/>
            <person name="Submissions S."/>
        </authorList>
    </citation>
    <scope>NUCLEOTIDE SEQUENCE [LARGE SCALE GENOMIC DNA]</scope>
    <source>
        <strain evidence="10">JC23</strain>
    </source>
</reference>
<evidence type="ECO:0000256" key="3">
    <source>
        <dbReference type="ARBA" id="ARBA00022475"/>
    </source>
</evidence>
<accession>A0A285UFY8</accession>
<dbReference type="InterPro" id="IPR007353">
    <property type="entry name" value="DUF421"/>
</dbReference>
<proteinExistence type="inferred from homology"/>
<dbReference type="GO" id="GO:0005886">
    <property type="term" value="C:plasma membrane"/>
    <property type="evidence" value="ECO:0007669"/>
    <property type="project" value="UniProtKB-SubCell"/>
</dbReference>
<keyword evidence="10" id="KW-1185">Reference proteome</keyword>
<sequence length="234" mass="26490">MDFFHGQESLTAIQWGLRAVVGFFFLFIIVKVMGLRSISQLRLLDYAMAILIGNIIAHPLSDEGLGLMGSFITMTVLVILYTIGTFLTLKSLPFRHFIAHSPIPLVKEGQIIVKNLRKARISVDDLLSELRKEKIDDIKKVALANWEPDGTITSFLFPEHQPVTKKDLQITSEPFSFTTVVVKEGKIDYKELNKTSIDENWLKVELSATYHAEIEDVLIASIDQNKKLKVFLSK</sequence>
<dbReference type="AlphaFoldDB" id="A0A285UFY8"/>
<evidence type="ECO:0000256" key="1">
    <source>
        <dbReference type="ARBA" id="ARBA00004651"/>
    </source>
</evidence>
<dbReference type="EMBL" id="OBQC01000008">
    <property type="protein sequence ID" value="SOC40722.1"/>
    <property type="molecule type" value="Genomic_DNA"/>
</dbReference>
<feature type="domain" description="YetF C-terminal" evidence="8">
    <location>
        <begin position="90"/>
        <end position="222"/>
    </location>
</feature>
<evidence type="ECO:0000256" key="5">
    <source>
        <dbReference type="ARBA" id="ARBA00022989"/>
    </source>
</evidence>
<evidence type="ECO:0000313" key="10">
    <source>
        <dbReference type="Proteomes" id="UP000219252"/>
    </source>
</evidence>
<feature type="transmembrane region" description="Helical" evidence="7">
    <location>
        <begin position="43"/>
        <end position="61"/>
    </location>
</feature>
<keyword evidence="4 7" id="KW-0812">Transmembrane</keyword>
<evidence type="ECO:0000256" key="2">
    <source>
        <dbReference type="ARBA" id="ARBA00006448"/>
    </source>
</evidence>
<evidence type="ECO:0000256" key="7">
    <source>
        <dbReference type="SAM" id="Phobius"/>
    </source>
</evidence>
<dbReference type="Pfam" id="PF04239">
    <property type="entry name" value="DUF421"/>
    <property type="match status" value="1"/>
</dbReference>
<evidence type="ECO:0000259" key="8">
    <source>
        <dbReference type="Pfam" id="PF04239"/>
    </source>
</evidence>
<dbReference type="RefSeq" id="WP_097149893.1">
    <property type="nucleotide sequence ID" value="NZ_OBQC01000008.1"/>
</dbReference>
<dbReference type="PANTHER" id="PTHR34582:SF5">
    <property type="entry name" value="UPF0702 TRANSMEMBRANE PROTEIN YETF"/>
    <property type="match status" value="1"/>
</dbReference>